<proteinExistence type="predicted"/>
<sequence>MICPNCGSPVPEDSAYCPVCGMPATTPQAQAGATDIAPYQGEAGQAYSQPYQQPPYQQGYQQQGYGGAPFSGGAEGYAASGGFAPPAPMGSARALNDRRSTLMVLLLNIVTCGVYWYIALHEIAEDTNITCGGDREETPGMAVFIVLSLLTGGLYTAWWYYKIGNRLQRNAPRYGLSFKENGTTLLVWNYAGCLLCCAGPIVAMSIIVKNANALAAAYNARAGVVYQS</sequence>
<dbReference type="InterPro" id="IPR025328">
    <property type="entry name" value="DUF4234"/>
</dbReference>
<dbReference type="InterPro" id="IPR026870">
    <property type="entry name" value="Zinc_ribbon_dom"/>
</dbReference>
<feature type="transmembrane region" description="Helical" evidence="1">
    <location>
        <begin position="140"/>
        <end position="161"/>
    </location>
</feature>
<evidence type="ECO:0000259" key="3">
    <source>
        <dbReference type="Pfam" id="PF14018"/>
    </source>
</evidence>
<dbReference type="Pfam" id="PF14018">
    <property type="entry name" value="DUF4234"/>
    <property type="match status" value="1"/>
</dbReference>
<keyword evidence="1" id="KW-0472">Membrane</keyword>
<evidence type="ECO:0000256" key="1">
    <source>
        <dbReference type="SAM" id="Phobius"/>
    </source>
</evidence>
<comment type="caution">
    <text evidence="4">The sequence shown here is derived from an EMBL/GenBank/DDBJ whole genome shotgun (WGS) entry which is preliminary data.</text>
</comment>
<evidence type="ECO:0000313" key="4">
    <source>
        <dbReference type="EMBL" id="HJG31683.1"/>
    </source>
</evidence>
<name>A0A921IS04_9ACTN</name>
<keyword evidence="1" id="KW-1133">Transmembrane helix</keyword>
<feature type="domain" description="DUF4234" evidence="3">
    <location>
        <begin position="99"/>
        <end position="168"/>
    </location>
</feature>
<keyword evidence="1" id="KW-0812">Transmembrane</keyword>
<feature type="transmembrane region" description="Helical" evidence="1">
    <location>
        <begin position="182"/>
        <end position="208"/>
    </location>
</feature>
<reference evidence="4" key="2">
    <citation type="submission" date="2021-09" db="EMBL/GenBank/DDBJ databases">
        <authorList>
            <person name="Gilroy R."/>
        </authorList>
    </citation>
    <scope>NUCLEOTIDE SEQUENCE</scope>
    <source>
        <strain evidence="4">ChiGjej2B2-7701</strain>
    </source>
</reference>
<reference evidence="4" key="1">
    <citation type="journal article" date="2021" name="PeerJ">
        <title>Extensive microbial diversity within the chicken gut microbiome revealed by metagenomics and culture.</title>
        <authorList>
            <person name="Gilroy R."/>
            <person name="Ravi A."/>
            <person name="Getino M."/>
            <person name="Pursley I."/>
            <person name="Horton D.L."/>
            <person name="Alikhan N.F."/>
            <person name="Baker D."/>
            <person name="Gharbi K."/>
            <person name="Hall N."/>
            <person name="Watson M."/>
            <person name="Adriaenssens E.M."/>
            <person name="Foster-Nyarko E."/>
            <person name="Jarju S."/>
            <person name="Secka A."/>
            <person name="Antonio M."/>
            <person name="Oren A."/>
            <person name="Chaudhuri R.R."/>
            <person name="La Ragione R."/>
            <person name="Hildebrand F."/>
            <person name="Pallen M.J."/>
        </authorList>
    </citation>
    <scope>NUCLEOTIDE SEQUENCE</scope>
    <source>
        <strain evidence="4">ChiGjej2B2-7701</strain>
    </source>
</reference>
<dbReference type="Proteomes" id="UP000746751">
    <property type="component" value="Unassembled WGS sequence"/>
</dbReference>
<dbReference type="AlphaFoldDB" id="A0A921IS04"/>
<evidence type="ECO:0000313" key="5">
    <source>
        <dbReference type="Proteomes" id="UP000746751"/>
    </source>
</evidence>
<dbReference type="EMBL" id="DYVF01000058">
    <property type="protein sequence ID" value="HJG31683.1"/>
    <property type="molecule type" value="Genomic_DNA"/>
</dbReference>
<feature type="domain" description="Zinc-ribbon" evidence="2">
    <location>
        <begin position="3"/>
        <end position="23"/>
    </location>
</feature>
<protein>
    <submittedName>
        <fullName evidence="4">DUF4234 domain-containing protein</fullName>
    </submittedName>
</protein>
<evidence type="ECO:0000259" key="2">
    <source>
        <dbReference type="Pfam" id="PF13240"/>
    </source>
</evidence>
<dbReference type="Pfam" id="PF13240">
    <property type="entry name" value="Zn_Ribbon_1"/>
    <property type="match status" value="1"/>
</dbReference>
<accession>A0A921IS04</accession>
<gene>
    <name evidence="4" type="ORF">K8U80_09880</name>
</gene>
<organism evidence="4 5">
    <name type="scientific">Collinsella ihumii</name>
    <dbReference type="NCBI Taxonomy" id="1720204"/>
    <lineage>
        <taxon>Bacteria</taxon>
        <taxon>Bacillati</taxon>
        <taxon>Actinomycetota</taxon>
        <taxon>Coriobacteriia</taxon>
        <taxon>Coriobacteriales</taxon>
        <taxon>Coriobacteriaceae</taxon>
        <taxon>Collinsella</taxon>
    </lineage>
</organism>
<feature type="transmembrane region" description="Helical" evidence="1">
    <location>
        <begin position="102"/>
        <end position="120"/>
    </location>
</feature>